<feature type="signal peptide" evidence="4">
    <location>
        <begin position="1"/>
        <end position="22"/>
    </location>
</feature>
<dbReference type="AlphaFoldDB" id="A0A9D4N2I8"/>
<dbReference type="EMBL" id="JAIWYP010000001">
    <property type="protein sequence ID" value="KAH3886630.1"/>
    <property type="molecule type" value="Genomic_DNA"/>
</dbReference>
<evidence type="ECO:0000259" key="5">
    <source>
        <dbReference type="PROSITE" id="PS51465"/>
    </source>
</evidence>
<comment type="caution">
    <text evidence="6">The sequence shown here is derived from an EMBL/GenBank/DDBJ whole genome shotgun (WGS) entry which is preliminary data.</text>
</comment>
<dbReference type="Pfam" id="PF07648">
    <property type="entry name" value="Kazal_2"/>
    <property type="match status" value="2"/>
</dbReference>
<dbReference type="InterPro" id="IPR036058">
    <property type="entry name" value="Kazal_dom_sf"/>
</dbReference>
<dbReference type="GO" id="GO:0004867">
    <property type="term" value="F:serine-type endopeptidase inhibitor activity"/>
    <property type="evidence" value="ECO:0007669"/>
    <property type="project" value="UniProtKB-KW"/>
</dbReference>
<evidence type="ECO:0000313" key="7">
    <source>
        <dbReference type="Proteomes" id="UP000828390"/>
    </source>
</evidence>
<dbReference type="InterPro" id="IPR002350">
    <property type="entry name" value="Kazal_dom"/>
</dbReference>
<reference evidence="6" key="1">
    <citation type="journal article" date="2019" name="bioRxiv">
        <title>The Genome of the Zebra Mussel, Dreissena polymorpha: A Resource for Invasive Species Research.</title>
        <authorList>
            <person name="McCartney M.A."/>
            <person name="Auch B."/>
            <person name="Kono T."/>
            <person name="Mallez S."/>
            <person name="Zhang Y."/>
            <person name="Obille A."/>
            <person name="Becker A."/>
            <person name="Abrahante J.E."/>
            <person name="Garbe J."/>
            <person name="Badalamenti J.P."/>
            <person name="Herman A."/>
            <person name="Mangelson H."/>
            <person name="Liachko I."/>
            <person name="Sullivan S."/>
            <person name="Sone E.D."/>
            <person name="Koren S."/>
            <person name="Silverstein K.A.T."/>
            <person name="Beckman K.B."/>
            <person name="Gohl D.M."/>
        </authorList>
    </citation>
    <scope>NUCLEOTIDE SEQUENCE</scope>
    <source>
        <strain evidence="6">Duluth1</strain>
        <tissue evidence="6">Whole animal</tissue>
    </source>
</reference>
<dbReference type="PANTHER" id="PTHR10913:SF45">
    <property type="entry name" value="FOLLISTATIN, ISOFORM A-RELATED"/>
    <property type="match status" value="1"/>
</dbReference>
<keyword evidence="2" id="KW-0722">Serine protease inhibitor</keyword>
<accession>A0A9D4N2I8</accession>
<dbReference type="PANTHER" id="PTHR10913">
    <property type="entry name" value="FOLLISTATIN-RELATED"/>
    <property type="match status" value="1"/>
</dbReference>
<evidence type="ECO:0000256" key="2">
    <source>
        <dbReference type="ARBA" id="ARBA00022900"/>
    </source>
</evidence>
<dbReference type="InterPro" id="IPR050653">
    <property type="entry name" value="Prot_Inhib_GrowthFact_Antg"/>
</dbReference>
<keyword evidence="3" id="KW-1015">Disulfide bond</keyword>
<reference evidence="6" key="2">
    <citation type="submission" date="2020-11" db="EMBL/GenBank/DDBJ databases">
        <authorList>
            <person name="McCartney M.A."/>
            <person name="Auch B."/>
            <person name="Kono T."/>
            <person name="Mallez S."/>
            <person name="Becker A."/>
            <person name="Gohl D.M."/>
            <person name="Silverstein K.A.T."/>
            <person name="Koren S."/>
            <person name="Bechman K.B."/>
            <person name="Herman A."/>
            <person name="Abrahante J.E."/>
            <person name="Garbe J."/>
        </authorList>
    </citation>
    <scope>NUCLEOTIDE SEQUENCE</scope>
    <source>
        <strain evidence="6">Duluth1</strain>
        <tissue evidence="6">Whole animal</tissue>
    </source>
</reference>
<feature type="chain" id="PRO_5039403376" description="Kazal-like domain-containing protein" evidence="4">
    <location>
        <begin position="23"/>
        <end position="146"/>
    </location>
</feature>
<dbReference type="SUPFAM" id="SSF100895">
    <property type="entry name" value="Kazal-type serine protease inhibitors"/>
    <property type="match status" value="2"/>
</dbReference>
<evidence type="ECO:0000256" key="1">
    <source>
        <dbReference type="ARBA" id="ARBA00022690"/>
    </source>
</evidence>
<gene>
    <name evidence="6" type="ORF">DPMN_010641</name>
</gene>
<protein>
    <recommendedName>
        <fullName evidence="5">Kazal-like domain-containing protein</fullName>
    </recommendedName>
</protein>
<evidence type="ECO:0000313" key="6">
    <source>
        <dbReference type="EMBL" id="KAH3886630.1"/>
    </source>
</evidence>
<dbReference type="PROSITE" id="PS51465">
    <property type="entry name" value="KAZAL_2"/>
    <property type="match status" value="1"/>
</dbReference>
<proteinExistence type="predicted"/>
<keyword evidence="7" id="KW-1185">Reference proteome</keyword>
<dbReference type="GO" id="GO:0005576">
    <property type="term" value="C:extracellular region"/>
    <property type="evidence" value="ECO:0007669"/>
    <property type="project" value="TreeGrafter"/>
</dbReference>
<feature type="domain" description="Kazal-like" evidence="5">
    <location>
        <begin position="19"/>
        <end position="75"/>
    </location>
</feature>
<dbReference type="Proteomes" id="UP000828390">
    <property type="component" value="Unassembled WGS sequence"/>
</dbReference>
<dbReference type="CDD" id="cd00104">
    <property type="entry name" value="KAZAL_FS"/>
    <property type="match status" value="1"/>
</dbReference>
<dbReference type="Gene3D" id="3.30.60.30">
    <property type="match status" value="2"/>
</dbReference>
<name>A0A9D4N2I8_DREPO</name>
<sequence>MITFFVVAVACLVSVLPTATYADVCSYVSARDCSAYGVKPVCGTNGVTYDNHCKLATAYCQNHQIQKAHEGACGSVGSATTTKPVNGGQIALDIFCADLADITCPAGGSRVCGSDHKYYENLCTFDKARCANRSLHLGSGCMKRSY</sequence>
<evidence type="ECO:0000256" key="3">
    <source>
        <dbReference type="ARBA" id="ARBA00023157"/>
    </source>
</evidence>
<dbReference type="OrthoDB" id="126772at2759"/>
<evidence type="ECO:0000256" key="4">
    <source>
        <dbReference type="SAM" id="SignalP"/>
    </source>
</evidence>
<keyword evidence="4" id="KW-0732">Signal</keyword>
<keyword evidence="1" id="KW-0646">Protease inhibitor</keyword>
<dbReference type="GO" id="GO:0030154">
    <property type="term" value="P:cell differentiation"/>
    <property type="evidence" value="ECO:0007669"/>
    <property type="project" value="TreeGrafter"/>
</dbReference>
<dbReference type="SMART" id="SM00280">
    <property type="entry name" value="KAZAL"/>
    <property type="match status" value="2"/>
</dbReference>
<organism evidence="6 7">
    <name type="scientific">Dreissena polymorpha</name>
    <name type="common">Zebra mussel</name>
    <name type="synonym">Mytilus polymorpha</name>
    <dbReference type="NCBI Taxonomy" id="45954"/>
    <lineage>
        <taxon>Eukaryota</taxon>
        <taxon>Metazoa</taxon>
        <taxon>Spiralia</taxon>
        <taxon>Lophotrochozoa</taxon>
        <taxon>Mollusca</taxon>
        <taxon>Bivalvia</taxon>
        <taxon>Autobranchia</taxon>
        <taxon>Heteroconchia</taxon>
        <taxon>Euheterodonta</taxon>
        <taxon>Imparidentia</taxon>
        <taxon>Neoheterodontei</taxon>
        <taxon>Myida</taxon>
        <taxon>Dreissenoidea</taxon>
        <taxon>Dreissenidae</taxon>
        <taxon>Dreissena</taxon>
    </lineage>
</organism>